<dbReference type="SMART" id="SM00054">
    <property type="entry name" value="EFh"/>
    <property type="match status" value="2"/>
</dbReference>
<accession>A0AAJ7TA67</accession>
<dbReference type="PANTHER" id="PTHR46046:SF5">
    <property type="entry name" value="PEPTIDYLPROLYL ISOMERASE"/>
    <property type="match status" value="1"/>
</dbReference>
<keyword evidence="6" id="KW-0677">Repeat</keyword>
<feature type="domain" description="EF-hand" evidence="16">
    <location>
        <begin position="507"/>
        <end position="535"/>
    </location>
</feature>
<dbReference type="GO" id="GO:0003755">
    <property type="term" value="F:peptidyl-prolyl cis-trans isomerase activity"/>
    <property type="evidence" value="ECO:0007669"/>
    <property type="project" value="UniProtKB-KW"/>
</dbReference>
<evidence type="ECO:0000256" key="8">
    <source>
        <dbReference type="ARBA" id="ARBA00022837"/>
    </source>
</evidence>
<dbReference type="PROSITE" id="PS00018">
    <property type="entry name" value="EF_HAND_1"/>
    <property type="match status" value="2"/>
</dbReference>
<dbReference type="KEGG" id="pmrn:116943830"/>
<evidence type="ECO:0000256" key="13">
    <source>
        <dbReference type="PROSITE-ProRule" id="PRU00277"/>
    </source>
</evidence>
<dbReference type="Pfam" id="PF13202">
    <property type="entry name" value="EF-hand_5"/>
    <property type="match status" value="2"/>
</dbReference>
<evidence type="ECO:0000256" key="1">
    <source>
        <dbReference type="ARBA" id="ARBA00000971"/>
    </source>
</evidence>
<evidence type="ECO:0000256" key="6">
    <source>
        <dbReference type="ARBA" id="ARBA00022737"/>
    </source>
</evidence>
<gene>
    <name evidence="18" type="primary">LOC116943830</name>
</gene>
<dbReference type="GO" id="GO:0005783">
    <property type="term" value="C:endoplasmic reticulum"/>
    <property type="evidence" value="ECO:0007669"/>
    <property type="project" value="UniProtKB-SubCell"/>
</dbReference>
<evidence type="ECO:0000256" key="4">
    <source>
        <dbReference type="ARBA" id="ARBA00022723"/>
    </source>
</evidence>
<dbReference type="PANTHER" id="PTHR46046">
    <property type="entry name" value="PEPTIDYLPROLYL ISOMERASE"/>
    <property type="match status" value="1"/>
</dbReference>
<keyword evidence="10" id="KW-0325">Glycoprotein</keyword>
<evidence type="ECO:0000256" key="2">
    <source>
        <dbReference type="ARBA" id="ARBA00004240"/>
    </source>
</evidence>
<dbReference type="CDD" id="cd00051">
    <property type="entry name" value="EFh"/>
    <property type="match status" value="1"/>
</dbReference>
<dbReference type="Gene3D" id="3.10.50.40">
    <property type="match status" value="4"/>
</dbReference>
<keyword evidence="8" id="KW-0106">Calcium</keyword>
<feature type="domain" description="EF-hand" evidence="16">
    <location>
        <begin position="545"/>
        <end position="580"/>
    </location>
</feature>
<evidence type="ECO:0000256" key="7">
    <source>
        <dbReference type="ARBA" id="ARBA00022824"/>
    </source>
</evidence>
<evidence type="ECO:0000256" key="9">
    <source>
        <dbReference type="ARBA" id="ARBA00023110"/>
    </source>
</evidence>
<dbReference type="RefSeq" id="XP_032812958.1">
    <property type="nucleotide sequence ID" value="XM_032957067.1"/>
</dbReference>
<comment type="catalytic activity">
    <reaction evidence="1 13">
        <text>[protein]-peptidylproline (omega=180) = [protein]-peptidylproline (omega=0)</text>
        <dbReference type="Rhea" id="RHEA:16237"/>
        <dbReference type="Rhea" id="RHEA-COMP:10747"/>
        <dbReference type="Rhea" id="RHEA-COMP:10748"/>
        <dbReference type="ChEBI" id="CHEBI:83833"/>
        <dbReference type="ChEBI" id="CHEBI:83834"/>
        <dbReference type="EC" id="5.2.1.8"/>
    </reaction>
</comment>
<dbReference type="InterPro" id="IPR002048">
    <property type="entry name" value="EF_hand_dom"/>
</dbReference>
<dbReference type="PROSITE" id="PS50222">
    <property type="entry name" value="EF_HAND_2"/>
    <property type="match status" value="2"/>
</dbReference>
<dbReference type="InterPro" id="IPR046357">
    <property type="entry name" value="PPIase_dom_sf"/>
</dbReference>
<feature type="region of interest" description="Disordered" evidence="14">
    <location>
        <begin position="540"/>
        <end position="584"/>
    </location>
</feature>
<evidence type="ECO:0000256" key="14">
    <source>
        <dbReference type="SAM" id="MobiDB-lite"/>
    </source>
</evidence>
<dbReference type="Gene3D" id="1.10.238.10">
    <property type="entry name" value="EF-hand"/>
    <property type="match status" value="1"/>
</dbReference>
<evidence type="ECO:0000313" key="18">
    <source>
        <dbReference type="RefSeq" id="XP_032812958.1"/>
    </source>
</evidence>
<dbReference type="EC" id="5.2.1.8" evidence="3 13"/>
<proteinExistence type="predicted"/>
<organism evidence="17 18">
    <name type="scientific">Petromyzon marinus</name>
    <name type="common">Sea lamprey</name>
    <dbReference type="NCBI Taxonomy" id="7757"/>
    <lineage>
        <taxon>Eukaryota</taxon>
        <taxon>Metazoa</taxon>
        <taxon>Chordata</taxon>
        <taxon>Craniata</taxon>
        <taxon>Vertebrata</taxon>
        <taxon>Cyclostomata</taxon>
        <taxon>Hyperoartia</taxon>
        <taxon>Petromyzontiformes</taxon>
        <taxon>Petromyzontidae</taxon>
        <taxon>Petromyzon</taxon>
    </lineage>
</organism>
<feature type="domain" description="PPIase FKBP-type" evidence="15">
    <location>
        <begin position="178"/>
        <end position="266"/>
    </location>
</feature>
<evidence type="ECO:0000259" key="15">
    <source>
        <dbReference type="PROSITE" id="PS50059"/>
    </source>
</evidence>
<evidence type="ECO:0000313" key="17">
    <source>
        <dbReference type="Proteomes" id="UP001318040"/>
    </source>
</evidence>
<keyword evidence="17" id="KW-1185">Reference proteome</keyword>
<reference evidence="18" key="1">
    <citation type="submission" date="2025-08" db="UniProtKB">
        <authorList>
            <consortium name="RefSeq"/>
        </authorList>
    </citation>
    <scope>IDENTIFICATION</scope>
    <source>
        <tissue evidence="18">Sperm</tissue>
    </source>
</reference>
<evidence type="ECO:0000256" key="5">
    <source>
        <dbReference type="ARBA" id="ARBA00022729"/>
    </source>
</evidence>
<dbReference type="InterPro" id="IPR001179">
    <property type="entry name" value="PPIase_FKBP_dom"/>
</dbReference>
<name>A0AAJ7TA67_PETMA</name>
<feature type="domain" description="PPIase FKBP-type" evidence="15">
    <location>
        <begin position="66"/>
        <end position="154"/>
    </location>
</feature>
<evidence type="ECO:0000256" key="11">
    <source>
        <dbReference type="ARBA" id="ARBA00023235"/>
    </source>
</evidence>
<evidence type="ECO:0000256" key="10">
    <source>
        <dbReference type="ARBA" id="ARBA00023180"/>
    </source>
</evidence>
<protein>
    <recommendedName>
        <fullName evidence="3 13">peptidylprolyl isomerase</fullName>
        <ecNumber evidence="3 13">5.2.1.8</ecNumber>
    </recommendedName>
</protein>
<keyword evidence="11 13" id="KW-0413">Isomerase</keyword>
<dbReference type="InterPro" id="IPR018247">
    <property type="entry name" value="EF_Hand_1_Ca_BS"/>
</dbReference>
<dbReference type="Proteomes" id="UP001318040">
    <property type="component" value="Chromosome 19"/>
</dbReference>
<feature type="domain" description="PPIase FKBP-type" evidence="15">
    <location>
        <begin position="290"/>
        <end position="377"/>
    </location>
</feature>
<dbReference type="SUPFAM" id="SSF47473">
    <property type="entry name" value="EF-hand"/>
    <property type="match status" value="1"/>
</dbReference>
<evidence type="ECO:0000256" key="3">
    <source>
        <dbReference type="ARBA" id="ARBA00013194"/>
    </source>
</evidence>
<dbReference type="AlphaFoldDB" id="A0AAJ7TA67"/>
<feature type="domain" description="PPIase FKBP-type" evidence="15">
    <location>
        <begin position="401"/>
        <end position="489"/>
    </location>
</feature>
<dbReference type="PROSITE" id="PS50059">
    <property type="entry name" value="FKBP_PPIASE"/>
    <property type="match status" value="4"/>
</dbReference>
<dbReference type="Pfam" id="PF00254">
    <property type="entry name" value="FKBP_C"/>
    <property type="match status" value="4"/>
</dbReference>
<dbReference type="FunFam" id="3.10.50.40:FF:000002">
    <property type="entry name" value="Peptidylprolyl isomerase"/>
    <property type="match status" value="3"/>
</dbReference>
<keyword evidence="5" id="KW-0732">Signal</keyword>
<keyword evidence="7" id="KW-0256">Endoplasmic reticulum</keyword>
<dbReference type="InterPro" id="IPR051989">
    <property type="entry name" value="FKBP-like_isomerase"/>
</dbReference>
<evidence type="ECO:0000256" key="12">
    <source>
        <dbReference type="ARBA" id="ARBA00055986"/>
    </source>
</evidence>
<comment type="function">
    <text evidence="12">PPIases accelerate the folding of proteins during protein synthesis.</text>
</comment>
<comment type="subcellular location">
    <subcellularLocation>
        <location evidence="2">Endoplasmic reticulum</location>
    </subcellularLocation>
</comment>
<dbReference type="SUPFAM" id="SSF54534">
    <property type="entry name" value="FKBP-like"/>
    <property type="match status" value="4"/>
</dbReference>
<feature type="compositionally biased region" description="Basic and acidic residues" evidence="14">
    <location>
        <begin position="558"/>
        <end position="584"/>
    </location>
</feature>
<evidence type="ECO:0000259" key="16">
    <source>
        <dbReference type="PROSITE" id="PS50222"/>
    </source>
</evidence>
<sequence>MAISGGSTVTTVTKLLLVLVVAVVVVAVSGAFGRKAAAEVKTVNSAEVEVKTVNAAEECSRKVQGGDFVRFHYNGTLKGGKAFDSSYEKGSTYNMFVGKKLMVAGMDQGLLGMCVNELRTIRVPAALGYGKEGLGDSIPANAELFFSVLLVDVWNPEDKVAVHTYSLPEPCERKVQSTDYVRYHYNGTLLDGTPFDSSYTRKSTYNTYVGMGWLIAGMDQGLLGMCVNERRFVTIPPQLGYGESGYDPVIPAQASLVFDVLLLDLHNPNDRVDIKTYLLPENCTRKTKSSDYVRYHYNGTLLDGTPFDSSHSRNRTYNTYLGLGNIIAGMEEGLLDMCVNERRIVTIPPHLGYGEGGTGSIPGSAVLVFDINLIDFHNPKDEVQTDSYFRPEECFRKSRKGDLVQVHYNGTYMDGSPLDSSHKYGKTYDLILGSGRVVLGLDQALTGMCVGEKRLAIIPPHLGYGEQGIDGDVPGSAVLVFDLELVALQEGLPEGYLFIWDGDVPSNLFELMDSNKDGHVNLEEFTVYLKEEVAAGKGRLAPGSDPDKVIGEMFTNQDRNKDGRITAPEFKLKAEEDAENHDEL</sequence>
<dbReference type="GO" id="GO:0005509">
    <property type="term" value="F:calcium ion binding"/>
    <property type="evidence" value="ECO:0007669"/>
    <property type="project" value="InterPro"/>
</dbReference>
<dbReference type="InterPro" id="IPR011992">
    <property type="entry name" value="EF-hand-dom_pair"/>
</dbReference>
<keyword evidence="9 13" id="KW-0697">Rotamase</keyword>
<keyword evidence="4" id="KW-0479">Metal-binding</keyword>